<evidence type="ECO:0000256" key="1">
    <source>
        <dbReference type="ARBA" id="ARBA00010879"/>
    </source>
</evidence>
<dbReference type="PANTHER" id="PTHR37984:SF8">
    <property type="entry name" value="CCHC-TYPE DOMAIN-CONTAINING PROTEIN"/>
    <property type="match status" value="1"/>
</dbReference>
<dbReference type="Gene3D" id="3.10.10.10">
    <property type="entry name" value="HIV Type 1 Reverse Transcriptase, subunit A, domain 1"/>
    <property type="match status" value="1"/>
</dbReference>
<dbReference type="InterPro" id="IPR043128">
    <property type="entry name" value="Rev_trsase/Diguanyl_cyclase"/>
</dbReference>
<dbReference type="InterPro" id="IPR041373">
    <property type="entry name" value="RT_RNaseH"/>
</dbReference>
<dbReference type="AlphaFoldDB" id="A0A8C7RG90"/>
<dbReference type="GeneTree" id="ENSGT01140000282569"/>
<evidence type="ECO:0000256" key="8">
    <source>
        <dbReference type="ARBA" id="ARBA00022918"/>
    </source>
</evidence>
<dbReference type="Pfam" id="PF00078">
    <property type="entry name" value="RVT_1"/>
    <property type="match status" value="1"/>
</dbReference>
<keyword evidence="3" id="KW-0808">Transferase</keyword>
<dbReference type="GO" id="GO:0003964">
    <property type="term" value="F:RNA-directed DNA polymerase activity"/>
    <property type="evidence" value="ECO:0007669"/>
    <property type="project" value="UniProtKB-KW"/>
</dbReference>
<keyword evidence="7" id="KW-0378">Hydrolase</keyword>
<reference evidence="12" key="1">
    <citation type="submission" date="2020-07" db="EMBL/GenBank/DDBJ databases">
        <title>A long reads based de novo assembly of the rainbow trout Arlee double haploid line genome.</title>
        <authorList>
            <person name="Gao G."/>
            <person name="Palti Y."/>
        </authorList>
    </citation>
    <scope>NUCLEOTIDE SEQUENCE [LARGE SCALE GENOMIC DNA]</scope>
</reference>
<keyword evidence="4" id="KW-0548">Nucleotidyltransferase</keyword>
<dbReference type="SUPFAM" id="SSF56672">
    <property type="entry name" value="DNA/RNA polymerases"/>
    <property type="match status" value="1"/>
</dbReference>
<evidence type="ECO:0000313" key="12">
    <source>
        <dbReference type="Ensembl" id="ENSOMYP00000053071.2"/>
    </source>
</evidence>
<dbReference type="Ensembl" id="ENSOMYT00000057735.2">
    <property type="protein sequence ID" value="ENSOMYP00000053071.2"/>
    <property type="gene ID" value="ENSOMYG00000024289.2"/>
</dbReference>
<dbReference type="InterPro" id="IPR043502">
    <property type="entry name" value="DNA/RNA_pol_sf"/>
</dbReference>
<reference evidence="12" key="3">
    <citation type="submission" date="2025-09" db="UniProtKB">
        <authorList>
            <consortium name="Ensembl"/>
        </authorList>
    </citation>
    <scope>IDENTIFICATION</scope>
</reference>
<evidence type="ECO:0000256" key="6">
    <source>
        <dbReference type="ARBA" id="ARBA00022759"/>
    </source>
</evidence>
<dbReference type="InterPro" id="IPR050951">
    <property type="entry name" value="Retrovirus_Pol_polyprotein"/>
</dbReference>
<dbReference type="PANTHER" id="PTHR37984">
    <property type="entry name" value="PROTEIN CBG26694"/>
    <property type="match status" value="1"/>
</dbReference>
<evidence type="ECO:0000256" key="4">
    <source>
        <dbReference type="ARBA" id="ARBA00022695"/>
    </source>
</evidence>
<dbReference type="FunFam" id="3.30.70.270:FF:000063">
    <property type="entry name" value="Zinc knuckle domaincontaining protein"/>
    <property type="match status" value="1"/>
</dbReference>
<dbReference type="CDD" id="cd01647">
    <property type="entry name" value="RT_LTR"/>
    <property type="match status" value="1"/>
</dbReference>
<dbReference type="Pfam" id="PF17917">
    <property type="entry name" value="RT_RNaseH"/>
    <property type="match status" value="1"/>
</dbReference>
<evidence type="ECO:0000256" key="9">
    <source>
        <dbReference type="SAM" id="MobiDB-lite"/>
    </source>
</evidence>
<protein>
    <recommendedName>
        <fullName evidence="2">ribonuclease H</fullName>
        <ecNumber evidence="2">3.1.26.4</ecNumber>
    </recommendedName>
</protein>
<accession>A0A8C7RG90</accession>
<dbReference type="EC" id="3.1.26.4" evidence="2"/>
<proteinExistence type="inferred from homology"/>
<evidence type="ECO:0000256" key="3">
    <source>
        <dbReference type="ARBA" id="ARBA00022679"/>
    </source>
</evidence>
<evidence type="ECO:0000256" key="7">
    <source>
        <dbReference type="ARBA" id="ARBA00022801"/>
    </source>
</evidence>
<evidence type="ECO:0000259" key="11">
    <source>
        <dbReference type="Pfam" id="PF17917"/>
    </source>
</evidence>
<dbReference type="GO" id="GO:0004523">
    <property type="term" value="F:RNA-DNA hybrid ribonuclease activity"/>
    <property type="evidence" value="ECO:0007669"/>
    <property type="project" value="UniProtKB-EC"/>
</dbReference>
<sequence>MPCSRADVRIRSMELERQHTDNVNATFRQPVKKFPFATANANTTANSAVDNPNTCRYCGISHGRGKEHCPAYGKICKSCGTANHFARVCMKSKRKEGKVHSMETNTDEGNDSTEDVHSSECIGAVRAKGQKWCVTLLLNNKPQQCQLDSGVTCNVMSLIDKRGLAPRDKLTQSSTKLKLYSGQFMTSLGLFVTECVLRGQKYTLEFEIVEASQQPLLSGSTCERLGLINFTIPADLNIIDKVQAGPLSKETLLSKYHDVFNAPVESVPGEAHFELDAAIQPVQCAPRNVPVAMKAATKAQLDKYKADGHIISVTEPTDWISNMVIIKKPDKLRICIDPKHLNRALRRSHYIMPTLEDVLYKLPKARVFTLVDARDGFLQCKLDEPSSYMTTFWTPWGRKRWLKLPFGVSVAPEVYQRKQHELLMGLSGVEPIADDILVVGCGDSDEEAECDHDVKLLALMVRCRQVKLRLSIKKLQFKVPEVRFHGHILSSTGLKADPEKVKAVLEMPHPSDVKGVQRFVGFVTYLAKFLPRLSEVCEPLRRLMDKDTIWHWLPKHDAAVREIKQLVTQTPVEKECLSIVFACQRFHHYLYGRDNITAETDHKPLIAIFSKPLLNAPKRLQSMLLALQNYNLKVVCKPGPEMYVSDTLSRATASGTHTRSMHEQHTVCKKITKNLCKKALREGKDAWKAILQWRNTPTEGMDSKPGTVPHGMALKSSSASSQHSPGAMCGDRRAGEATSQKTGLRQISKRLT</sequence>
<keyword evidence="5" id="KW-0540">Nuclease</keyword>
<feature type="domain" description="Reverse transcriptase" evidence="10">
    <location>
        <begin position="326"/>
        <end position="488"/>
    </location>
</feature>
<evidence type="ECO:0000259" key="10">
    <source>
        <dbReference type="Pfam" id="PF00078"/>
    </source>
</evidence>
<keyword evidence="8" id="KW-0695">RNA-directed DNA polymerase</keyword>
<keyword evidence="6" id="KW-0255">Endonuclease</keyword>
<keyword evidence="13" id="KW-1185">Reference proteome</keyword>
<organism evidence="12 13">
    <name type="scientific">Oncorhynchus mykiss</name>
    <name type="common">Rainbow trout</name>
    <name type="synonym">Salmo gairdneri</name>
    <dbReference type="NCBI Taxonomy" id="8022"/>
    <lineage>
        <taxon>Eukaryota</taxon>
        <taxon>Metazoa</taxon>
        <taxon>Chordata</taxon>
        <taxon>Craniata</taxon>
        <taxon>Vertebrata</taxon>
        <taxon>Euteleostomi</taxon>
        <taxon>Actinopterygii</taxon>
        <taxon>Neopterygii</taxon>
        <taxon>Teleostei</taxon>
        <taxon>Protacanthopterygii</taxon>
        <taxon>Salmoniformes</taxon>
        <taxon>Salmonidae</taxon>
        <taxon>Salmoninae</taxon>
        <taxon>Oncorhynchus</taxon>
    </lineage>
</organism>
<dbReference type="Gene3D" id="3.30.70.270">
    <property type="match status" value="2"/>
</dbReference>
<reference evidence="12" key="2">
    <citation type="submission" date="2025-08" db="UniProtKB">
        <authorList>
            <consortium name="Ensembl"/>
        </authorList>
    </citation>
    <scope>IDENTIFICATION</scope>
</reference>
<dbReference type="InterPro" id="IPR000477">
    <property type="entry name" value="RT_dom"/>
</dbReference>
<evidence type="ECO:0000313" key="13">
    <source>
        <dbReference type="Proteomes" id="UP000694395"/>
    </source>
</evidence>
<evidence type="ECO:0000256" key="2">
    <source>
        <dbReference type="ARBA" id="ARBA00012180"/>
    </source>
</evidence>
<name>A0A8C7RG90_ONCMY</name>
<evidence type="ECO:0000256" key="5">
    <source>
        <dbReference type="ARBA" id="ARBA00022722"/>
    </source>
</evidence>
<comment type="similarity">
    <text evidence="1">Belongs to the beta type-B retroviral polymerase family. HERV class-II K(HML-2) pol subfamily.</text>
</comment>
<feature type="region of interest" description="Disordered" evidence="9">
    <location>
        <begin position="696"/>
        <end position="752"/>
    </location>
</feature>
<dbReference type="Proteomes" id="UP000694395">
    <property type="component" value="Chromosome 30"/>
</dbReference>
<feature type="domain" description="Reverse transcriptase RNase H-like" evidence="11">
    <location>
        <begin position="571"/>
        <end position="630"/>
    </location>
</feature>